<organism evidence="3 4">
    <name type="scientific">Actinomadura rubrobrunea</name>
    <dbReference type="NCBI Taxonomy" id="115335"/>
    <lineage>
        <taxon>Bacteria</taxon>
        <taxon>Bacillati</taxon>
        <taxon>Actinomycetota</taxon>
        <taxon>Actinomycetes</taxon>
        <taxon>Streptosporangiales</taxon>
        <taxon>Thermomonosporaceae</taxon>
        <taxon>Actinomadura</taxon>
    </lineage>
</organism>
<gene>
    <name evidence="3" type="primary">paaG</name>
    <name evidence="3" type="ORF">Arub01_58760</name>
</gene>
<evidence type="ECO:0000256" key="2">
    <source>
        <dbReference type="RuleBase" id="RU003707"/>
    </source>
</evidence>
<dbReference type="PANTHER" id="PTHR11941">
    <property type="entry name" value="ENOYL-COA HYDRATASE-RELATED"/>
    <property type="match status" value="1"/>
</dbReference>
<keyword evidence="4" id="KW-1185">Reference proteome</keyword>
<dbReference type="NCBIfam" id="NF004525">
    <property type="entry name" value="PRK05870.1"/>
    <property type="match status" value="1"/>
</dbReference>
<dbReference type="RefSeq" id="WP_067917599.1">
    <property type="nucleotide sequence ID" value="NZ_BSRZ01000030.1"/>
</dbReference>
<dbReference type="GO" id="GO:0006635">
    <property type="term" value="P:fatty acid beta-oxidation"/>
    <property type="evidence" value="ECO:0007669"/>
    <property type="project" value="TreeGrafter"/>
</dbReference>
<reference evidence="3" key="1">
    <citation type="submission" date="2023-02" db="EMBL/GenBank/DDBJ databases">
        <title>Actinomadura rubrobrunea NBRC 14622.</title>
        <authorList>
            <person name="Ichikawa N."/>
            <person name="Sato H."/>
            <person name="Tonouchi N."/>
        </authorList>
    </citation>
    <scope>NUCLEOTIDE SEQUENCE</scope>
    <source>
        <strain evidence="3">NBRC 14622</strain>
    </source>
</reference>
<evidence type="ECO:0000313" key="3">
    <source>
        <dbReference type="EMBL" id="GLW67633.1"/>
    </source>
</evidence>
<dbReference type="InterPro" id="IPR029045">
    <property type="entry name" value="ClpP/crotonase-like_dom_sf"/>
</dbReference>
<evidence type="ECO:0000313" key="4">
    <source>
        <dbReference type="Proteomes" id="UP001165124"/>
    </source>
</evidence>
<comment type="similarity">
    <text evidence="1 2">Belongs to the enoyl-CoA hydratase/isomerase family.</text>
</comment>
<protein>
    <submittedName>
        <fullName evidence="3">Enoyl-CoA hydratase</fullName>
    </submittedName>
</protein>
<proteinExistence type="inferred from homology"/>
<dbReference type="SUPFAM" id="SSF52096">
    <property type="entry name" value="ClpP/crotonase"/>
    <property type="match status" value="1"/>
</dbReference>
<accession>A0A9W6Q333</accession>
<dbReference type="InterPro" id="IPR001753">
    <property type="entry name" value="Enoyl-CoA_hydra/iso"/>
</dbReference>
<dbReference type="InterPro" id="IPR018376">
    <property type="entry name" value="Enoyl-CoA_hyd/isom_CS"/>
</dbReference>
<dbReference type="Proteomes" id="UP001165124">
    <property type="component" value="Unassembled WGS sequence"/>
</dbReference>
<dbReference type="PANTHER" id="PTHR11941:SF54">
    <property type="entry name" value="ENOYL-COA HYDRATASE, MITOCHONDRIAL"/>
    <property type="match status" value="1"/>
</dbReference>
<dbReference type="EMBL" id="BSRZ01000030">
    <property type="protein sequence ID" value="GLW67633.1"/>
    <property type="molecule type" value="Genomic_DNA"/>
</dbReference>
<sequence>MNAPLDVAVEDGVAVLTLNDPDRRNVLSGALVGEIAAAFDRLEADGTTAAVVITGAGPAFCAGADLADLLAAADGDASGVHTVYEGFLRVARSPLPTIAAVNGPAVGAGLNLALACDVRLAAESAWFDTRFLKIGLHPGGGHTWMLHRLVGPQTAAAMVLFGERLDGRAAVAAGLAYRCVPDAELLPAARALAAGARDVDPELLRRTKASLRRAGDGRGHEQVLEDETRDQMWSLTLPSTRDRLDALRRKISG</sequence>
<name>A0A9W6Q333_9ACTN</name>
<comment type="caution">
    <text evidence="3">The sequence shown here is derived from an EMBL/GenBank/DDBJ whole genome shotgun (WGS) entry which is preliminary data.</text>
</comment>
<dbReference type="GO" id="GO:0003824">
    <property type="term" value="F:catalytic activity"/>
    <property type="evidence" value="ECO:0007669"/>
    <property type="project" value="InterPro"/>
</dbReference>
<dbReference type="PROSITE" id="PS00166">
    <property type="entry name" value="ENOYL_COA_HYDRATASE"/>
    <property type="match status" value="1"/>
</dbReference>
<dbReference type="Gene3D" id="3.90.226.10">
    <property type="entry name" value="2-enoyl-CoA Hydratase, Chain A, domain 1"/>
    <property type="match status" value="1"/>
</dbReference>
<dbReference type="CDD" id="cd06558">
    <property type="entry name" value="crotonase-like"/>
    <property type="match status" value="1"/>
</dbReference>
<evidence type="ECO:0000256" key="1">
    <source>
        <dbReference type="ARBA" id="ARBA00005254"/>
    </source>
</evidence>
<dbReference type="AlphaFoldDB" id="A0A9W6Q333"/>
<dbReference type="Pfam" id="PF00378">
    <property type="entry name" value="ECH_1"/>
    <property type="match status" value="1"/>
</dbReference>